<dbReference type="Proteomes" id="UP000231259">
    <property type="component" value="Unassembled WGS sequence"/>
</dbReference>
<evidence type="ECO:0000313" key="1">
    <source>
        <dbReference type="EMBL" id="PIL17657.1"/>
    </source>
</evidence>
<gene>
    <name evidence="1" type="ORF">P775_24070</name>
</gene>
<dbReference type="EMBL" id="AWWI01000164">
    <property type="protein sequence ID" value="PIL17657.1"/>
    <property type="molecule type" value="Genomic_DNA"/>
</dbReference>
<dbReference type="AlphaFoldDB" id="A0A2G8R7Z0"/>
<protein>
    <submittedName>
        <fullName evidence="1">Uncharacterized protein</fullName>
    </submittedName>
</protein>
<reference evidence="1 2" key="1">
    <citation type="submission" date="2013-09" db="EMBL/GenBank/DDBJ databases">
        <title>Genome sequencing of Phaeobacter antarcticus sp. nov. SM1211.</title>
        <authorList>
            <person name="Zhang X.-Y."/>
            <person name="Liu C."/>
            <person name="Chen X.-L."/>
            <person name="Xie B.-B."/>
            <person name="Qin Q.-L."/>
            <person name="Rong J.-C."/>
            <person name="Zhang Y.-Z."/>
        </authorList>
    </citation>
    <scope>NUCLEOTIDE SEQUENCE [LARGE SCALE GENOMIC DNA]</scope>
    <source>
        <strain evidence="1 2">SM1211</strain>
    </source>
</reference>
<evidence type="ECO:0000313" key="2">
    <source>
        <dbReference type="Proteomes" id="UP000231259"/>
    </source>
</evidence>
<organism evidence="1 2">
    <name type="scientific">Puniceibacterium antarcticum</name>
    <dbReference type="NCBI Taxonomy" id="1206336"/>
    <lineage>
        <taxon>Bacteria</taxon>
        <taxon>Pseudomonadati</taxon>
        <taxon>Pseudomonadota</taxon>
        <taxon>Alphaproteobacteria</taxon>
        <taxon>Rhodobacterales</taxon>
        <taxon>Paracoccaceae</taxon>
        <taxon>Puniceibacterium</taxon>
    </lineage>
</organism>
<keyword evidence="2" id="KW-1185">Reference proteome</keyword>
<proteinExistence type="predicted"/>
<name>A0A2G8R7Z0_9RHOB</name>
<accession>A0A2G8R7Z0</accession>
<sequence>MAPHTPFPHGSAACAAADPADLITLLAPSQPDATKLARIVTDLSHLPGLQVFVPASSA</sequence>
<comment type="caution">
    <text evidence="1">The sequence shown here is derived from an EMBL/GenBank/DDBJ whole genome shotgun (WGS) entry which is preliminary data.</text>
</comment>